<accession>A0A5B8U566</accession>
<keyword evidence="5 6" id="KW-0472">Membrane</keyword>
<evidence type="ECO:0000256" key="3">
    <source>
        <dbReference type="ARBA" id="ARBA00022692"/>
    </source>
</evidence>
<evidence type="ECO:0000256" key="4">
    <source>
        <dbReference type="ARBA" id="ARBA00022989"/>
    </source>
</evidence>
<gene>
    <name evidence="7" type="ORF">FSW04_12035</name>
</gene>
<feature type="transmembrane region" description="Helical" evidence="6">
    <location>
        <begin position="177"/>
        <end position="202"/>
    </location>
</feature>
<sequence length="286" mass="30884">MLGWWSLDPLALAPVAAAGVGYAVRARRLRRRGRPVERRRVAWFALGLGLVVVALVSPLDRLGEERVFYLHMGQHLLLGDLAPLAVVMGLDGRLLRPLLALAPVRRLRWTGHPLVALPLWAMTLWGWHLPPLYQAALAHSGVHALEHMMFFATGALAWAAVVEPLPGPRWMGTAQKAVYVLVMRIIGGTLALTLIWSGHVFYPNYGPGEQRWGIAPLTDQAIGGGLMFVEGGTITVVAFSLLFLRWVREAEVRQALLDGGASAEAAARAARYGPAAGARGGSPPSS</sequence>
<comment type="subcellular location">
    <subcellularLocation>
        <location evidence="1">Cell membrane</location>
        <topology evidence="1">Multi-pass membrane protein</topology>
    </subcellularLocation>
</comment>
<dbReference type="Pfam" id="PF09678">
    <property type="entry name" value="Caa3_CtaG"/>
    <property type="match status" value="1"/>
</dbReference>
<dbReference type="AlphaFoldDB" id="A0A5B8U566"/>
<feature type="transmembrane region" description="Helical" evidence="6">
    <location>
        <begin position="107"/>
        <end position="127"/>
    </location>
</feature>
<name>A0A5B8U566_9ACTN</name>
<protein>
    <submittedName>
        <fullName evidence="7">Cytochrome c oxidase assembly protein</fullName>
    </submittedName>
</protein>
<keyword evidence="8" id="KW-1185">Reference proteome</keyword>
<dbReference type="InterPro" id="IPR019108">
    <property type="entry name" value="Caa3_assmbl_CtaG-rel"/>
</dbReference>
<evidence type="ECO:0000313" key="8">
    <source>
        <dbReference type="Proteomes" id="UP000321805"/>
    </source>
</evidence>
<feature type="transmembrane region" description="Helical" evidence="6">
    <location>
        <begin position="6"/>
        <end position="24"/>
    </location>
</feature>
<evidence type="ECO:0000256" key="6">
    <source>
        <dbReference type="SAM" id="Phobius"/>
    </source>
</evidence>
<keyword evidence="4 6" id="KW-1133">Transmembrane helix</keyword>
<dbReference type="Proteomes" id="UP000321805">
    <property type="component" value="Chromosome"/>
</dbReference>
<organism evidence="7 8">
    <name type="scientific">Baekduia soli</name>
    <dbReference type="NCBI Taxonomy" id="496014"/>
    <lineage>
        <taxon>Bacteria</taxon>
        <taxon>Bacillati</taxon>
        <taxon>Actinomycetota</taxon>
        <taxon>Thermoleophilia</taxon>
        <taxon>Solirubrobacterales</taxon>
        <taxon>Baekduiaceae</taxon>
        <taxon>Baekduia</taxon>
    </lineage>
</organism>
<evidence type="ECO:0000256" key="1">
    <source>
        <dbReference type="ARBA" id="ARBA00004651"/>
    </source>
</evidence>
<proteinExistence type="predicted"/>
<feature type="transmembrane region" description="Helical" evidence="6">
    <location>
        <begin position="76"/>
        <end position="95"/>
    </location>
</feature>
<keyword evidence="2" id="KW-1003">Cell membrane</keyword>
<dbReference type="EMBL" id="CP042430">
    <property type="protein sequence ID" value="QEC48223.1"/>
    <property type="molecule type" value="Genomic_DNA"/>
</dbReference>
<dbReference type="GO" id="GO:0005886">
    <property type="term" value="C:plasma membrane"/>
    <property type="evidence" value="ECO:0007669"/>
    <property type="project" value="UniProtKB-SubCell"/>
</dbReference>
<evidence type="ECO:0000256" key="5">
    <source>
        <dbReference type="ARBA" id="ARBA00023136"/>
    </source>
</evidence>
<dbReference type="KEGG" id="bsol:FSW04_12035"/>
<feature type="transmembrane region" description="Helical" evidence="6">
    <location>
        <begin position="222"/>
        <end position="244"/>
    </location>
</feature>
<reference evidence="7 8" key="1">
    <citation type="journal article" date="2018" name="J. Microbiol.">
        <title>Baekduia soli gen. nov., sp. nov., a novel bacterium isolated from the soil of Baekdu Mountain and proposal of a novel family name, Baekduiaceae fam. nov.</title>
        <authorList>
            <person name="An D.S."/>
            <person name="Siddiqi M.Z."/>
            <person name="Kim K.H."/>
            <person name="Yu H.S."/>
            <person name="Im W.T."/>
        </authorList>
    </citation>
    <scope>NUCLEOTIDE SEQUENCE [LARGE SCALE GENOMIC DNA]</scope>
    <source>
        <strain evidence="7 8">BR7-21</strain>
    </source>
</reference>
<dbReference type="OrthoDB" id="5241646at2"/>
<evidence type="ECO:0000256" key="2">
    <source>
        <dbReference type="ARBA" id="ARBA00022475"/>
    </source>
</evidence>
<feature type="transmembrane region" description="Helical" evidence="6">
    <location>
        <begin position="40"/>
        <end position="56"/>
    </location>
</feature>
<dbReference type="RefSeq" id="WP_146919524.1">
    <property type="nucleotide sequence ID" value="NZ_CP042430.1"/>
</dbReference>
<evidence type="ECO:0000313" key="7">
    <source>
        <dbReference type="EMBL" id="QEC48223.1"/>
    </source>
</evidence>
<feature type="transmembrane region" description="Helical" evidence="6">
    <location>
        <begin position="147"/>
        <end position="165"/>
    </location>
</feature>
<keyword evidence="3 6" id="KW-0812">Transmembrane</keyword>